<proteinExistence type="predicted"/>
<dbReference type="PANTHER" id="PTHR34404">
    <property type="entry name" value="REGULATORY PROTEIN, FMDB FAMILY"/>
    <property type="match status" value="1"/>
</dbReference>
<dbReference type="NCBIfam" id="TIGR02605">
    <property type="entry name" value="CxxC_CxxC_SSSS"/>
    <property type="match status" value="1"/>
</dbReference>
<protein>
    <submittedName>
        <fullName evidence="2">Zinc ribbon domain-containing protein</fullName>
    </submittedName>
</protein>
<sequence>MPIYEYRCDACGHELEAIQKMSDAALTECPECAKPALKKMISAAGFRLKGQGWYETDFKSGKQKNLHNAEKKDVTPAPACASGGCGGCDA</sequence>
<dbReference type="PROSITE" id="PS00197">
    <property type="entry name" value="2FE2S_FER_1"/>
    <property type="match status" value="1"/>
</dbReference>
<name>A0A558D0P4_9GAMM</name>
<dbReference type="EMBL" id="VMRY01000041">
    <property type="protein sequence ID" value="TVT54582.1"/>
    <property type="molecule type" value="Genomic_DNA"/>
</dbReference>
<comment type="caution">
    <text evidence="2">The sequence shown here is derived from an EMBL/GenBank/DDBJ whole genome shotgun (WGS) entry which is preliminary data.</text>
</comment>
<reference evidence="2 3" key="1">
    <citation type="submission" date="2019-07" db="EMBL/GenBank/DDBJ databases">
        <title>The pathways for chlorine oxyanion respiration interact through the shared metabolite chlorate.</title>
        <authorList>
            <person name="Barnum T.P."/>
            <person name="Cheng Y."/>
            <person name="Hill K.A."/>
            <person name="Lucas L.N."/>
            <person name="Carlson H.K."/>
            <person name="Coates J.D."/>
        </authorList>
    </citation>
    <scope>NUCLEOTIDE SEQUENCE [LARGE SCALE GENOMIC DNA]</scope>
    <source>
        <strain evidence="2">BK-3</strain>
    </source>
</reference>
<dbReference type="PANTHER" id="PTHR34404:SF2">
    <property type="entry name" value="CONSERVED SERINE RICH PROTEIN"/>
    <property type="match status" value="1"/>
</dbReference>
<dbReference type="InterPro" id="IPR006058">
    <property type="entry name" value="2Fe2S_fd_BS"/>
</dbReference>
<dbReference type="SMART" id="SM00834">
    <property type="entry name" value="CxxC_CXXC_SSSS"/>
    <property type="match status" value="1"/>
</dbReference>
<gene>
    <name evidence="2" type="ORF">FHK82_10340</name>
</gene>
<dbReference type="Pfam" id="PF09723">
    <property type="entry name" value="Zn_ribbon_8"/>
    <property type="match status" value="1"/>
</dbReference>
<accession>A0A558D0P4</accession>
<dbReference type="GO" id="GO:0051537">
    <property type="term" value="F:2 iron, 2 sulfur cluster binding"/>
    <property type="evidence" value="ECO:0007669"/>
    <property type="project" value="InterPro"/>
</dbReference>
<feature type="domain" description="Putative regulatory protein FmdB zinc ribbon" evidence="1">
    <location>
        <begin position="1"/>
        <end position="42"/>
    </location>
</feature>
<evidence type="ECO:0000259" key="1">
    <source>
        <dbReference type="SMART" id="SM00834"/>
    </source>
</evidence>
<dbReference type="STRING" id="1543721.AAY24_16100"/>
<dbReference type="AlphaFoldDB" id="A0A558D0P4"/>
<dbReference type="Proteomes" id="UP000317355">
    <property type="component" value="Unassembled WGS sequence"/>
</dbReference>
<organism evidence="2 3">
    <name type="scientific">Sedimenticola thiotaurini</name>
    <dbReference type="NCBI Taxonomy" id="1543721"/>
    <lineage>
        <taxon>Bacteria</taxon>
        <taxon>Pseudomonadati</taxon>
        <taxon>Pseudomonadota</taxon>
        <taxon>Gammaproteobacteria</taxon>
        <taxon>Chromatiales</taxon>
        <taxon>Sedimenticolaceae</taxon>
        <taxon>Sedimenticola</taxon>
    </lineage>
</organism>
<evidence type="ECO:0000313" key="3">
    <source>
        <dbReference type="Proteomes" id="UP000317355"/>
    </source>
</evidence>
<dbReference type="InterPro" id="IPR013429">
    <property type="entry name" value="Regulatory_FmdB_Zinc_ribbon"/>
</dbReference>
<evidence type="ECO:0000313" key="2">
    <source>
        <dbReference type="EMBL" id="TVT54582.1"/>
    </source>
</evidence>